<keyword evidence="2 3" id="KW-0175">Coiled coil</keyword>
<proteinExistence type="predicted"/>
<keyword evidence="6" id="KW-1185">Reference proteome</keyword>
<dbReference type="Pfam" id="PF25989">
    <property type="entry name" value="YknX_C"/>
    <property type="match status" value="1"/>
</dbReference>
<dbReference type="SUPFAM" id="SSF111369">
    <property type="entry name" value="HlyD-like secretion proteins"/>
    <property type="match status" value="1"/>
</dbReference>
<evidence type="ECO:0000256" key="1">
    <source>
        <dbReference type="ARBA" id="ARBA00004196"/>
    </source>
</evidence>
<comment type="subcellular location">
    <subcellularLocation>
        <location evidence="1">Cell envelope</location>
    </subcellularLocation>
</comment>
<dbReference type="Gene3D" id="2.40.420.20">
    <property type="match status" value="1"/>
</dbReference>
<dbReference type="EMBL" id="FTPR01000002">
    <property type="protein sequence ID" value="SIT87786.1"/>
    <property type="molecule type" value="Genomic_DNA"/>
</dbReference>
<accession>A0A1R3XAN9</accession>
<dbReference type="OrthoDB" id="9791520at2"/>
<dbReference type="InterPro" id="IPR050465">
    <property type="entry name" value="UPF0194_transport"/>
</dbReference>
<reference evidence="6" key="1">
    <citation type="submission" date="2017-01" db="EMBL/GenBank/DDBJ databases">
        <authorList>
            <person name="Varghese N."/>
            <person name="Submissions S."/>
        </authorList>
    </citation>
    <scope>NUCLEOTIDE SEQUENCE [LARGE SCALE GENOMIC DNA]</scope>
    <source>
        <strain evidence="6">DSM 29591</strain>
    </source>
</reference>
<dbReference type="Gene3D" id="1.10.287.470">
    <property type="entry name" value="Helix hairpin bin"/>
    <property type="match status" value="1"/>
</dbReference>
<dbReference type="PANTHER" id="PTHR32347:SF29">
    <property type="entry name" value="UPF0194 MEMBRANE PROTEIN YBHG"/>
    <property type="match status" value="1"/>
</dbReference>
<evidence type="ECO:0000259" key="4">
    <source>
        <dbReference type="Pfam" id="PF25989"/>
    </source>
</evidence>
<sequence>MTWKPRTIGLVGLGAALMLGMGYVALQEDPVPVDLHTITRGPLAVTINADGVTRIKDIYDVASPITGTALRSPVDVGDPVIGGQTVIAVVRPAAPGLLDSRSLLQAQATVQEAEAALHVAEADLARAQEDRTLAQAQYDRTQTLVERGVASLTRLEDAVQKLAVAQATVEAAEARIDMANSTLARAATMLQSPQSAADVDASCCLEIYAPADGVVLSIESISEHPVATGAPLLRIGDPAQLEIVADLLSSDAVRLQTGAFATVERWGGNNALAATLTRISPAAETKISALGIDEQRLDVIFDITTPAAERAGLGDGFAVFLRITEWQTEGAVQVPLSALFKRRGDWAVFRAEDGIVMEQIISIGRQNAQFAEVLEGLEPEMQVVTHPNDQLMTGADIVQRSSLE</sequence>
<dbReference type="RefSeq" id="WP_076660231.1">
    <property type="nucleotide sequence ID" value="NZ_FTPR01000002.1"/>
</dbReference>
<dbReference type="Proteomes" id="UP000186997">
    <property type="component" value="Unassembled WGS sequence"/>
</dbReference>
<dbReference type="GO" id="GO:0030313">
    <property type="term" value="C:cell envelope"/>
    <property type="evidence" value="ECO:0007669"/>
    <property type="project" value="UniProtKB-SubCell"/>
</dbReference>
<evidence type="ECO:0000256" key="3">
    <source>
        <dbReference type="SAM" id="Coils"/>
    </source>
</evidence>
<evidence type="ECO:0000256" key="2">
    <source>
        <dbReference type="ARBA" id="ARBA00023054"/>
    </source>
</evidence>
<protein>
    <submittedName>
        <fullName evidence="5">HlyD family secretion protein</fullName>
    </submittedName>
</protein>
<dbReference type="PANTHER" id="PTHR32347">
    <property type="entry name" value="EFFLUX SYSTEM COMPONENT YKNX-RELATED"/>
    <property type="match status" value="1"/>
</dbReference>
<feature type="coiled-coil region" evidence="3">
    <location>
        <begin position="103"/>
        <end position="182"/>
    </location>
</feature>
<name>A0A1R3XAN9_9RHOB</name>
<evidence type="ECO:0000313" key="6">
    <source>
        <dbReference type="Proteomes" id="UP000186997"/>
    </source>
</evidence>
<dbReference type="STRING" id="287098.SAMN05421665_2528"/>
<feature type="domain" description="YknX-like C-terminal permuted SH3-like" evidence="4">
    <location>
        <begin position="331"/>
        <end position="397"/>
    </location>
</feature>
<gene>
    <name evidence="5" type="ORF">SAMN05421665_2528</name>
</gene>
<dbReference type="AlphaFoldDB" id="A0A1R3XAN9"/>
<organism evidence="5 6">
    <name type="scientific">Yoonia rosea</name>
    <dbReference type="NCBI Taxonomy" id="287098"/>
    <lineage>
        <taxon>Bacteria</taxon>
        <taxon>Pseudomonadati</taxon>
        <taxon>Pseudomonadota</taxon>
        <taxon>Alphaproteobacteria</taxon>
        <taxon>Rhodobacterales</taxon>
        <taxon>Paracoccaceae</taxon>
        <taxon>Yoonia</taxon>
    </lineage>
</organism>
<evidence type="ECO:0000313" key="5">
    <source>
        <dbReference type="EMBL" id="SIT87786.1"/>
    </source>
</evidence>
<dbReference type="InterPro" id="IPR058637">
    <property type="entry name" value="YknX-like_C"/>
</dbReference>